<dbReference type="PANTHER" id="PTHR19229:SF185">
    <property type="entry name" value="ABC TRANSPORTER DOMAIN-CONTAINING PROTEIN"/>
    <property type="match status" value="1"/>
</dbReference>
<feature type="transmembrane region" description="Helical" evidence="12">
    <location>
        <begin position="930"/>
        <end position="949"/>
    </location>
</feature>
<dbReference type="Pfam" id="PF12698">
    <property type="entry name" value="ABC2_membrane_3"/>
    <property type="match status" value="2"/>
</dbReference>
<feature type="transmembrane region" description="Helical" evidence="12">
    <location>
        <begin position="1951"/>
        <end position="1973"/>
    </location>
</feature>
<keyword evidence="8 12" id="KW-0472">Membrane</keyword>
<feature type="region of interest" description="Disordered" evidence="11">
    <location>
        <begin position="370"/>
        <end position="403"/>
    </location>
</feature>
<dbReference type="SUPFAM" id="SSF57492">
    <property type="entry name" value="Trefoil"/>
    <property type="match status" value="1"/>
</dbReference>
<evidence type="ECO:0000256" key="8">
    <source>
        <dbReference type="ARBA" id="ARBA00023136"/>
    </source>
</evidence>
<dbReference type="PROSITE" id="PS50893">
    <property type="entry name" value="ABC_TRANSPORTER_2"/>
    <property type="match status" value="2"/>
</dbReference>
<feature type="transmembrane region" description="Helical" evidence="12">
    <location>
        <begin position="23"/>
        <end position="42"/>
    </location>
</feature>
<evidence type="ECO:0008006" key="17">
    <source>
        <dbReference type="Google" id="ProtNLM"/>
    </source>
</evidence>
<dbReference type="CDD" id="cd03263">
    <property type="entry name" value="ABC_subfamily_A"/>
    <property type="match status" value="2"/>
</dbReference>
<dbReference type="InterPro" id="IPR044913">
    <property type="entry name" value="P_trefoil_dom_sf"/>
</dbReference>
<dbReference type="CDD" id="cd00111">
    <property type="entry name" value="Trefoil"/>
    <property type="match status" value="1"/>
</dbReference>
<dbReference type="PROSITE" id="PS51448">
    <property type="entry name" value="P_TREFOIL_2"/>
    <property type="match status" value="1"/>
</dbReference>
<evidence type="ECO:0000256" key="12">
    <source>
        <dbReference type="SAM" id="Phobius"/>
    </source>
</evidence>
<feature type="region of interest" description="Disordered" evidence="11">
    <location>
        <begin position="1360"/>
        <end position="1399"/>
    </location>
</feature>
<dbReference type="SUPFAM" id="SSF52540">
    <property type="entry name" value="P-loop containing nucleoside triphosphate hydrolases"/>
    <property type="match status" value="2"/>
</dbReference>
<comment type="caution">
    <text evidence="15">The sequence shown here is derived from an EMBL/GenBank/DDBJ whole genome shotgun (WGS) entry which is preliminary data.</text>
</comment>
<dbReference type="InterPro" id="IPR056264">
    <property type="entry name" value="R2_ABCA1-4-like"/>
</dbReference>
<feature type="transmembrane region" description="Helical" evidence="12">
    <location>
        <begin position="1006"/>
        <end position="1027"/>
    </location>
</feature>
<evidence type="ECO:0000259" key="13">
    <source>
        <dbReference type="PROSITE" id="PS50893"/>
    </source>
</evidence>
<evidence type="ECO:0000256" key="1">
    <source>
        <dbReference type="ARBA" id="ARBA00004141"/>
    </source>
</evidence>
<dbReference type="SMART" id="SM00018">
    <property type="entry name" value="PD"/>
    <property type="match status" value="1"/>
</dbReference>
<name>A0A3M6TU43_POCDA</name>
<dbReference type="EMBL" id="RCHS01002947">
    <property type="protein sequence ID" value="RMX44819.1"/>
    <property type="molecule type" value="Genomic_DNA"/>
</dbReference>
<feature type="compositionally biased region" description="Polar residues" evidence="11">
    <location>
        <begin position="1507"/>
        <end position="1517"/>
    </location>
</feature>
<feature type="compositionally biased region" description="Gly residues" evidence="11">
    <location>
        <begin position="389"/>
        <end position="400"/>
    </location>
</feature>
<dbReference type="InterPro" id="IPR003439">
    <property type="entry name" value="ABC_transporter-like_ATP-bd"/>
</dbReference>
<feature type="disulfide bond" evidence="10">
    <location>
        <begin position="506"/>
        <end position="523"/>
    </location>
</feature>
<feature type="transmembrane region" description="Helical" evidence="12">
    <location>
        <begin position="1840"/>
        <end position="1862"/>
    </location>
</feature>
<dbReference type="Gene3D" id="3.40.50.300">
    <property type="entry name" value="P-loop containing nucleotide triphosphate hydrolases"/>
    <property type="match status" value="2"/>
</dbReference>
<evidence type="ECO:0000256" key="6">
    <source>
        <dbReference type="ARBA" id="ARBA00022840"/>
    </source>
</evidence>
<keyword evidence="7 12" id="KW-1133">Transmembrane helix</keyword>
<evidence type="ECO:0000256" key="10">
    <source>
        <dbReference type="PROSITE-ProRule" id="PRU00779"/>
    </source>
</evidence>
<evidence type="ECO:0000256" key="5">
    <source>
        <dbReference type="ARBA" id="ARBA00022741"/>
    </source>
</evidence>
<feature type="transmembrane region" description="Helical" evidence="12">
    <location>
        <begin position="1920"/>
        <end position="1939"/>
    </location>
</feature>
<organism evidence="15 16">
    <name type="scientific">Pocillopora damicornis</name>
    <name type="common">Cauliflower coral</name>
    <name type="synonym">Millepora damicornis</name>
    <dbReference type="NCBI Taxonomy" id="46731"/>
    <lineage>
        <taxon>Eukaryota</taxon>
        <taxon>Metazoa</taxon>
        <taxon>Cnidaria</taxon>
        <taxon>Anthozoa</taxon>
        <taxon>Hexacorallia</taxon>
        <taxon>Scleractinia</taxon>
        <taxon>Astrocoeniina</taxon>
        <taxon>Pocilloporidae</taxon>
        <taxon>Pocillopora</taxon>
    </lineage>
</organism>
<dbReference type="FunFam" id="4.10.110.10:FF:000006">
    <property type="entry name" value="Trefoil factor 1"/>
    <property type="match status" value="1"/>
</dbReference>
<dbReference type="Gene3D" id="4.10.110.10">
    <property type="entry name" value="Spasmolytic Protein, domain 1"/>
    <property type="match status" value="1"/>
</dbReference>
<feature type="transmembrane region" description="Helical" evidence="12">
    <location>
        <begin position="2038"/>
        <end position="2055"/>
    </location>
</feature>
<comment type="similarity">
    <text evidence="2">Belongs to the ABC transporter superfamily. ABCA family.</text>
</comment>
<keyword evidence="6" id="KW-0067">ATP-binding</keyword>
<reference evidence="15 16" key="1">
    <citation type="journal article" date="2018" name="Sci. Rep.">
        <title>Comparative analysis of the Pocillopora damicornis genome highlights role of immune system in coral evolution.</title>
        <authorList>
            <person name="Cunning R."/>
            <person name="Bay R.A."/>
            <person name="Gillette P."/>
            <person name="Baker A.C."/>
            <person name="Traylor-Knowles N."/>
        </authorList>
    </citation>
    <scope>NUCLEOTIDE SEQUENCE [LARGE SCALE GENOMIC DNA]</scope>
    <source>
        <strain evidence="15">RSMAS</strain>
        <tissue evidence="15">Whole animal</tissue>
    </source>
</reference>
<evidence type="ECO:0000256" key="9">
    <source>
        <dbReference type="ARBA" id="ARBA00023157"/>
    </source>
</evidence>
<dbReference type="GO" id="GO:0016887">
    <property type="term" value="F:ATP hydrolysis activity"/>
    <property type="evidence" value="ECO:0007669"/>
    <property type="project" value="InterPro"/>
</dbReference>
<dbReference type="Pfam" id="PF00088">
    <property type="entry name" value="Trefoil"/>
    <property type="match status" value="1"/>
</dbReference>
<dbReference type="InterPro" id="IPR027417">
    <property type="entry name" value="P-loop_NTPase"/>
</dbReference>
<keyword evidence="5" id="KW-0547">Nucleotide-binding</keyword>
<keyword evidence="9 10" id="KW-1015">Disulfide bond</keyword>
<dbReference type="GO" id="GO:0140359">
    <property type="term" value="F:ABC-type transporter activity"/>
    <property type="evidence" value="ECO:0007669"/>
    <property type="project" value="InterPro"/>
</dbReference>
<dbReference type="FunFam" id="3.40.50.300:FF:000264">
    <property type="entry name" value="ATP-binding cassette, sub-family A (ABC1), member 1"/>
    <property type="match status" value="1"/>
</dbReference>
<feature type="transmembrane region" description="Helical" evidence="12">
    <location>
        <begin position="865"/>
        <end position="889"/>
    </location>
</feature>
<evidence type="ECO:0000259" key="14">
    <source>
        <dbReference type="PROSITE" id="PS51448"/>
    </source>
</evidence>
<dbReference type="GO" id="GO:0016020">
    <property type="term" value="C:membrane"/>
    <property type="evidence" value="ECO:0007669"/>
    <property type="project" value="UniProtKB-SubCell"/>
</dbReference>
<accession>A0A3M6TU43</accession>
<dbReference type="GO" id="GO:0005319">
    <property type="term" value="F:lipid transporter activity"/>
    <property type="evidence" value="ECO:0007669"/>
    <property type="project" value="TreeGrafter"/>
</dbReference>
<sequence>MKFLDQLKLLVWKNFTLRKRQHLRNLVEIVWPLVLFIILVAIRNRKNYGATNMPDSIYRPRALPSAGFFPFARSFLCDFKNTKTNDPDELLNGLPNLRSSSLGRLIEDALPLMANSTVRERILRINSDRSNFERDYQAWSDLVRSRQLQWRGYNLSAVPLDQLLKDPAEFQEFLYNKTNLSPRVISELLSSTVNVQKIAEFAQPYMMSTSDSLSWPPQNPLSYFPFLSSGESQQRNLLWALLLWRIEDSLRSEGRVSGSLVRQVICDAQSPVNLGEILSGPGNVTEVKMALCKLNNTVLGELGSELQTQIKVPNVTDLQSYRGNLTDVLNSLTNDYRNIAEDVQALESLSQVSRDYFYLMQEFNDRDNGGGFRETLCGNGRSLPEDDGTGSGGGSNGSQGQGWQQAPLGLLAAACGQDLPNGTFDDVPPGVNPIDYYLNMTQNMNLARYDDDEEENAKRKADEKSCSNLTSVYDKYNVTGDKDSCTVIDPKWRVDCGWPGISAEQCKRRGCCFDSSKPGTRFCFYKAEDAGCNCYLNQFVRSVGGVTGNAGQGDRDTGFVQFSSLFLKGKILYTPDNNVTRYIIQQIKNELSDITRIRDFASWWVNNSDYIHKSVLNYTNLLKRPLDSRICELSNVLRTGANPDWSEVSLNLLNSSARRNITIIPESFNVTTVLNSLDQLFGTILRVFKCASHEYFEGYKDEDSLVKRAINTSEVPAIASLVFEDSVGDLDNVPKFIKYKIRQDVDYTPATNRIRRWYWRPGPQDSFFKQRYFNFGFLYLQDLIDRALMNILLNETIEEPGVYMQEFPYPCYVKDKFVFYIGGTMPLFMTLAWIFSVAMIIRGVVHEKERRLKEVMKVMGLGNGVHWVAWFINSSILMVITIALLVAVLKGGKILWHSNPVVIFLFLFVFMIATIMMCFLISVFFARANLAAACGGIIFFVTYLPYVVVRWFEQYMTTGQKAIASLLSTTSFGVCCNYLARYEEQGVGAQWSNFFSSPVSGDGFSLGYAICMMMIDAVIYGILTWYIEAILPGQYGIPRPWYFPFQKSYWFEVANKKVLEVDASGTQRVTSRSESRGAVSYRSDSGGMDEVAFQDEDRCSVTEKEPTQLPLGCSIKNLVKIYKDGNKVAVDGLSLNLYQGQITSFLGHNGAGKTTTMSVLTGLFPPTSGTAIVNGYDIRKDIDLVRKSLGICPQYNVLFDNLTVSEHLWFYASLKGMPKEDIPAEVERFLKDVGLEDKRHELSSCLSGGMKRKLSVAMAFVAGSKVVILDEPTAGVDPYARRGIWDLLLYYKTGRTVLLSTHHMDEADILGDRIAIISQGKLQCCGSSLFLKGHYGNGYYMTLTKKAPEERPGTARTLKDVTLMGSGPSTGSSLDEGVGMDSLDASEQGSLNSVPAKSSSDPSLHVTEVFCKESAVTSFVKAYIPSAELIEDIGSELTYVLPTELAGEGRFQDLFEELDRNLDKLHIGSYGVSDTTLEEVFLKVAEEANAEEEDMLAAEMPKRRPSFRTQLSRSSRISDSYNDREQLLADDSLESNAEDDTPSVLDALDGVYDGEKRLTGVKLLKGQFWALLVKRFHHTRRNRKGFVSQILLPAFFVCLAMLVSQIRPVSEMPALELNTDMFLDLDPHEHYLAFALDDNGKSVLTQNMMDMLVQYPGVGTSCLENSCKRKPIKFSPAPKENVSTLQCDCRSTGTAKCPAGAGGPRPSQWQSFTGDRLQNLTGRNMTDYLLKTYHNFIRKRYGAVTLGDNFRNLPSSFSQSNVSYLSGIFKQRNAKAWYNTKGYHAAPTFLNILNNVILRGKAREKGLNASLFGINTFNHPMNYTKEQLSEENLFNRIVDVLVAICVVFALSFVPASFVVYLVNERACKAKHLHLVSGVRPFIYWLASYVWDLFNYLIPAVCCIFIFLAFGEDSYTSSSNFAPTFLLLILYGWAITPLMYPASFLFKESSTAYIVLICVNIFIGINTTLATFILEFFVDDKELIAVVEMLKKIFLIFPNFCLGRGLIDLARNQFMDVFERFGQNLVRDPFSWDITGRNIMMLIIQGFVFFFFTVLIEYRFFLPKRRVDVTLKPLENEDEDVEKERERIERGEGTDDILRLKNLTKVYKTRRMRNVAVNRLCVGVPKGEMLTGDISVTSGEAFVDGYSVLTDIHNAHQSMGYCPQFDGLDSKLTAVEHLRLYARLRGVPEKDVKQVVESLIARMNLTEYANRCAGGYSGGNKRKLSTAIALVGNPPIVFLDEPTTGMDPKARRFLWNVITSLVKEGRTVILTSHSMEECEALCSRVAIMVNGQFKCLGSPQHLKNKYGDGYTVTLRIGGENPNLEAVSEFIKSLFPSAVLKDQHHNQLQYQFPSQGLVLSKVFGHIEANRKIFDIEDYSVSQTTLDQVFINFAKNQTDGEENEDVASYPREFAISEPPYRDEDAGPRASFVRLSDYPRFGDVEV</sequence>
<evidence type="ECO:0000256" key="2">
    <source>
        <dbReference type="ARBA" id="ARBA00008869"/>
    </source>
</evidence>
<keyword evidence="3" id="KW-0813">Transport</keyword>
<feature type="disulfide bond" evidence="10">
    <location>
        <begin position="496"/>
        <end position="511"/>
    </location>
</feature>
<dbReference type="InterPro" id="IPR017871">
    <property type="entry name" value="ABC_transporter-like_CS"/>
</dbReference>
<dbReference type="InterPro" id="IPR013525">
    <property type="entry name" value="ABC2_TM"/>
</dbReference>
<dbReference type="PANTHER" id="PTHR19229">
    <property type="entry name" value="ATP-BINDING CASSETTE TRANSPORTER SUBFAMILY A ABCA"/>
    <property type="match status" value="1"/>
</dbReference>
<feature type="domain" description="ABC transporter" evidence="13">
    <location>
        <begin position="1113"/>
        <end position="1344"/>
    </location>
</feature>
<comment type="subcellular location">
    <subcellularLocation>
        <location evidence="1">Membrane</location>
        <topology evidence="1">Multi-pass membrane protein</topology>
    </subcellularLocation>
</comment>
<dbReference type="InterPro" id="IPR000519">
    <property type="entry name" value="P_trefoil_dom"/>
</dbReference>
<dbReference type="InterPro" id="IPR017994">
    <property type="entry name" value="P_trefoil_chordata"/>
</dbReference>
<dbReference type="PROSITE" id="PS00211">
    <property type="entry name" value="ABC_TRANSPORTER_1"/>
    <property type="match status" value="1"/>
</dbReference>
<protein>
    <recommendedName>
        <fullName evidence="17">ABC transporter domain-containing protein</fullName>
    </recommendedName>
</protein>
<dbReference type="Pfam" id="PF00005">
    <property type="entry name" value="ABC_tran"/>
    <property type="match status" value="2"/>
</dbReference>
<feature type="transmembrane region" description="Helical" evidence="12">
    <location>
        <begin position="1882"/>
        <end position="1908"/>
    </location>
</feature>
<evidence type="ECO:0000256" key="11">
    <source>
        <dbReference type="SAM" id="MobiDB-lite"/>
    </source>
</evidence>
<evidence type="ECO:0000313" key="15">
    <source>
        <dbReference type="EMBL" id="RMX44819.1"/>
    </source>
</evidence>
<feature type="region of interest" description="Disordered" evidence="11">
    <location>
        <begin position="1493"/>
        <end position="1517"/>
    </location>
</feature>
<proteinExistence type="inferred from homology"/>
<keyword evidence="4 12" id="KW-0812">Transmembrane</keyword>
<evidence type="ECO:0000313" key="16">
    <source>
        <dbReference type="Proteomes" id="UP000275408"/>
    </source>
</evidence>
<evidence type="ECO:0000256" key="4">
    <source>
        <dbReference type="ARBA" id="ARBA00022692"/>
    </source>
</evidence>
<feature type="transmembrane region" description="Helical" evidence="12">
    <location>
        <begin position="817"/>
        <end position="845"/>
    </location>
</feature>
<evidence type="ECO:0000256" key="3">
    <source>
        <dbReference type="ARBA" id="ARBA00022448"/>
    </source>
</evidence>
<feature type="domain" description="P-type" evidence="14">
    <location>
        <begin position="483"/>
        <end position="527"/>
    </location>
</feature>
<evidence type="ECO:0000256" key="7">
    <source>
        <dbReference type="ARBA" id="ARBA00022989"/>
    </source>
</evidence>
<dbReference type="InterPro" id="IPR026082">
    <property type="entry name" value="ABCA"/>
</dbReference>
<feature type="compositionally biased region" description="Polar residues" evidence="11">
    <location>
        <begin position="1385"/>
        <end position="1399"/>
    </location>
</feature>
<comment type="caution">
    <text evidence="10">Lacks conserved residue(s) required for the propagation of feature annotation.</text>
</comment>
<dbReference type="Pfam" id="PF23321">
    <property type="entry name" value="R1_ABCA1"/>
    <property type="match status" value="1"/>
</dbReference>
<feature type="domain" description="ABC transporter" evidence="13">
    <location>
        <begin position="2075"/>
        <end position="2314"/>
    </location>
</feature>
<keyword evidence="16" id="KW-1185">Reference proteome</keyword>
<gene>
    <name evidence="15" type="ORF">pdam_00009276</name>
</gene>
<dbReference type="SMART" id="SM00382">
    <property type="entry name" value="AAA"/>
    <property type="match status" value="1"/>
</dbReference>
<dbReference type="Proteomes" id="UP000275408">
    <property type="component" value="Unassembled WGS sequence"/>
</dbReference>
<feature type="transmembrane region" description="Helical" evidence="12">
    <location>
        <begin position="901"/>
        <end position="923"/>
    </location>
</feature>
<dbReference type="InterPro" id="IPR003593">
    <property type="entry name" value="AAA+_ATPase"/>
</dbReference>
<dbReference type="OrthoDB" id="6020287at2759"/>
<dbReference type="PRINTS" id="PR00680">
    <property type="entry name" value="PTREFOIL"/>
</dbReference>
<dbReference type="GO" id="GO:0005524">
    <property type="term" value="F:ATP binding"/>
    <property type="evidence" value="ECO:0007669"/>
    <property type="project" value="UniProtKB-KW"/>
</dbReference>
<dbReference type="FunFam" id="3.40.50.300:FF:000335">
    <property type="entry name" value="ATP binding cassette subfamily A member 5"/>
    <property type="match status" value="1"/>
</dbReference>